<dbReference type="RefSeq" id="WP_158051029.1">
    <property type="nucleotide sequence ID" value="NZ_WBKB01000001.1"/>
</dbReference>
<gene>
    <name evidence="1" type="ORF">F8O05_01825</name>
</gene>
<organism evidence="1 2">
    <name type="scientific">Gulosibacter chungangensis</name>
    <dbReference type="NCBI Taxonomy" id="979746"/>
    <lineage>
        <taxon>Bacteria</taxon>
        <taxon>Bacillati</taxon>
        <taxon>Actinomycetota</taxon>
        <taxon>Actinomycetes</taxon>
        <taxon>Micrococcales</taxon>
        <taxon>Microbacteriaceae</taxon>
        <taxon>Gulosibacter</taxon>
    </lineage>
</organism>
<protein>
    <submittedName>
        <fullName evidence="1">Uncharacterized protein</fullName>
    </submittedName>
</protein>
<proteinExistence type="predicted"/>
<dbReference type="EMBL" id="WBKB01000001">
    <property type="protein sequence ID" value="KAB1645019.1"/>
    <property type="molecule type" value="Genomic_DNA"/>
</dbReference>
<evidence type="ECO:0000313" key="1">
    <source>
        <dbReference type="EMBL" id="KAB1645019.1"/>
    </source>
</evidence>
<keyword evidence="2" id="KW-1185">Reference proteome</keyword>
<dbReference type="OrthoDB" id="5113533at2"/>
<sequence>MTVAMTPVQVPKDAVSLGKGPIPETDAELKQRIIEAIEKDLAENGATLPVPIAERVAAAFGEQPNISSVTVDFSNVTLAVQDEASEQQPDLGPAVKKKVEAELSHVAVRANPARLESMPVSASFELENLAVDWLTDANGDVWLAVSERKLEGFSGQGELQADIDDARALARELAERAAKDDSVRIKEVDFDIEVERPRGGEQRIRATGVLDGGYKFIGAQVKAEVDAVLENSTGKARVEDFKLRSSNPLVKLMLLVFRKQIRARLSEPIDLNSGLPKGYRIDHLELRTRGRALIATLRLG</sequence>
<comment type="caution">
    <text evidence="1">The sequence shown here is derived from an EMBL/GenBank/DDBJ whole genome shotgun (WGS) entry which is preliminary data.</text>
</comment>
<dbReference type="AlphaFoldDB" id="A0A7J5BHV6"/>
<reference evidence="1 2" key="1">
    <citation type="submission" date="2019-09" db="EMBL/GenBank/DDBJ databases">
        <title>Phylogeny of genus Pseudoclavibacter and closely related genus.</title>
        <authorList>
            <person name="Li Y."/>
        </authorList>
    </citation>
    <scope>NUCLEOTIDE SEQUENCE [LARGE SCALE GENOMIC DNA]</scope>
    <source>
        <strain evidence="1 2">KCTC 13959</strain>
    </source>
</reference>
<evidence type="ECO:0000313" key="2">
    <source>
        <dbReference type="Proteomes" id="UP000433493"/>
    </source>
</evidence>
<accession>A0A7J5BHV6</accession>
<dbReference type="Proteomes" id="UP000433493">
    <property type="component" value="Unassembled WGS sequence"/>
</dbReference>
<name>A0A7J5BHV6_9MICO</name>